<accession>A0A8J9VDK9</accession>
<feature type="compositionally biased region" description="Acidic residues" evidence="1">
    <location>
        <begin position="199"/>
        <end position="213"/>
    </location>
</feature>
<dbReference type="OrthoDB" id="10261384at2759"/>
<dbReference type="PANTHER" id="PTHR14659">
    <property type="entry name" value="ALPHA- AND GAMMA-ADAPTIN-BINDING PROTEIN P34"/>
    <property type="match status" value="1"/>
</dbReference>
<feature type="region of interest" description="Disordered" evidence="1">
    <location>
        <begin position="189"/>
        <end position="213"/>
    </location>
</feature>
<organism evidence="2 3">
    <name type="scientific">Brenthis ino</name>
    <name type="common">lesser marbled fritillary</name>
    <dbReference type="NCBI Taxonomy" id="405034"/>
    <lineage>
        <taxon>Eukaryota</taxon>
        <taxon>Metazoa</taxon>
        <taxon>Ecdysozoa</taxon>
        <taxon>Arthropoda</taxon>
        <taxon>Hexapoda</taxon>
        <taxon>Insecta</taxon>
        <taxon>Pterygota</taxon>
        <taxon>Neoptera</taxon>
        <taxon>Endopterygota</taxon>
        <taxon>Lepidoptera</taxon>
        <taxon>Glossata</taxon>
        <taxon>Ditrysia</taxon>
        <taxon>Papilionoidea</taxon>
        <taxon>Nymphalidae</taxon>
        <taxon>Heliconiinae</taxon>
        <taxon>Argynnini</taxon>
        <taxon>Brenthis</taxon>
    </lineage>
</organism>
<dbReference type="InterPro" id="IPR019341">
    <property type="entry name" value="Alpha/Gamma-adaptin-bd_p34"/>
</dbReference>
<evidence type="ECO:0000256" key="1">
    <source>
        <dbReference type="SAM" id="MobiDB-lite"/>
    </source>
</evidence>
<name>A0A8J9VDK9_9NEOP</name>
<dbReference type="AlphaFoldDB" id="A0A8J9VDK9"/>
<keyword evidence="3" id="KW-1185">Reference proteome</keyword>
<reference evidence="2" key="1">
    <citation type="submission" date="2021-12" db="EMBL/GenBank/DDBJ databases">
        <authorList>
            <person name="Martin H S."/>
        </authorList>
    </citation>
    <scope>NUCLEOTIDE SEQUENCE</scope>
</reference>
<gene>
    <name evidence="2" type="ORF">BINO364_LOCUS10154</name>
</gene>
<evidence type="ECO:0000313" key="2">
    <source>
        <dbReference type="EMBL" id="CAH0724445.1"/>
    </source>
</evidence>
<feature type="non-terminal residue" evidence="2">
    <location>
        <position position="269"/>
    </location>
</feature>
<evidence type="ECO:0000313" key="3">
    <source>
        <dbReference type="Proteomes" id="UP000838878"/>
    </source>
</evidence>
<proteinExistence type="predicted"/>
<protein>
    <submittedName>
        <fullName evidence="2">Uncharacterized protein</fullName>
    </submittedName>
</protein>
<dbReference type="EMBL" id="OV170224">
    <property type="protein sequence ID" value="CAH0724445.1"/>
    <property type="molecule type" value="Genomic_DNA"/>
</dbReference>
<dbReference type="PANTHER" id="PTHR14659:SF1">
    <property type="entry name" value="ALPHA- AND GAMMA-ADAPTIN-BINDING PROTEIN P34"/>
    <property type="match status" value="1"/>
</dbReference>
<dbReference type="Proteomes" id="UP000838878">
    <property type="component" value="Chromosome 4"/>
</dbReference>
<sequence length="269" mass="29039">MEAQSEDTPKPSLPLILISAYDLASANALISEITNNSIKNTKETSKESHGCVWQIVNKYYQVDVELYPVADSDTLPPSLTERLEAHIIYITDDEEGDLGAERAEQRWARAGAAVGAAGVRLAVAAGARAAPALAAWARRRRYEPVALREAAGDDDARADACGAERARAALHAHTWRGLRRIDAPARSFLPLDPSGATSSDEEYEGEWDGEEGGEWEVEVERAEAFAEALGALGGARAAAARLPAAERRRRAERLVRAFCRALGADLHAL</sequence>